<proteinExistence type="predicted"/>
<dbReference type="PANTHER" id="PTHR32309:SF13">
    <property type="entry name" value="FERRIC ENTEROBACTIN TRANSPORT PROTEIN FEPE"/>
    <property type="match status" value="1"/>
</dbReference>
<sequence length="468" mass="49298">MELRDYLRMIGRQWWVLAVVVLFALGVTQLINRRTPAEYRATAVFFLSANGPESTSILDGSRFVAFRLSTYTELITGARMAGDIAKSSNTGMAPGEIQQRIGVISSADSALLTVTVTDPSPQRAQKIAQAVIKLLPPMIETLEARPAPLGPATVVTPIEPVARINPRPVSPRPMHNNALAVAMGLLLGAAAGVIREVSDRSIRDADALPGLTGVPVLALIPDDPKARRRKGPFVSESGSPRAEALRQLRTNIQYSGRPAKILAVTSAMPGEGRSSAACGLAILFAEAGQRVLIVDASLRRPRLAAFLGRDGAPGLATVLVGAATLDQVLQPWGTGLWLLAGGHRPPNPSELLDSPKMAELIDELRGRFDKIILDSPPLLPVTDGAVVAARADGAILLVRARRTTPAQVTAAMRALAAVDAKVLGTVFTMVAGPRRRPGLPTGDGPPGPASPPAHRPGWWNAVALSNAA</sequence>
<keyword evidence="1" id="KW-0547">Nucleotide-binding</keyword>
<evidence type="ECO:0000313" key="6">
    <source>
        <dbReference type="Proteomes" id="UP001596548"/>
    </source>
</evidence>
<evidence type="ECO:0000313" key="5">
    <source>
        <dbReference type="EMBL" id="MFC7277812.1"/>
    </source>
</evidence>
<dbReference type="InterPro" id="IPR050445">
    <property type="entry name" value="Bact_polysacc_biosynth/exp"/>
</dbReference>
<accession>A0ABW2HX91</accession>
<dbReference type="Gene3D" id="3.40.50.300">
    <property type="entry name" value="P-loop containing nucleotide triphosphate hydrolases"/>
    <property type="match status" value="1"/>
</dbReference>
<dbReference type="CDD" id="cd05387">
    <property type="entry name" value="BY-kinase"/>
    <property type="match status" value="1"/>
</dbReference>
<keyword evidence="4" id="KW-1133">Transmembrane helix</keyword>
<dbReference type="GO" id="GO:0004715">
    <property type="term" value="F:non-membrane spanning protein tyrosine kinase activity"/>
    <property type="evidence" value="ECO:0007669"/>
    <property type="project" value="UniProtKB-EC"/>
</dbReference>
<dbReference type="NCBIfam" id="TIGR01007">
    <property type="entry name" value="eps_fam"/>
    <property type="match status" value="1"/>
</dbReference>
<dbReference type="InterPro" id="IPR027417">
    <property type="entry name" value="P-loop_NTPase"/>
</dbReference>
<dbReference type="EC" id="2.7.10.2" evidence="5"/>
<evidence type="ECO:0000256" key="2">
    <source>
        <dbReference type="ARBA" id="ARBA00022840"/>
    </source>
</evidence>
<dbReference type="InterPro" id="IPR005702">
    <property type="entry name" value="Wzc-like_C"/>
</dbReference>
<keyword evidence="2" id="KW-0067">ATP-binding</keyword>
<dbReference type="Proteomes" id="UP001596548">
    <property type="component" value="Unassembled WGS sequence"/>
</dbReference>
<keyword evidence="5" id="KW-0808">Transferase</keyword>
<keyword evidence="4" id="KW-0472">Membrane</keyword>
<organism evidence="5 6">
    <name type="scientific">Paractinoplanes rhizophilus</name>
    <dbReference type="NCBI Taxonomy" id="1416877"/>
    <lineage>
        <taxon>Bacteria</taxon>
        <taxon>Bacillati</taxon>
        <taxon>Actinomycetota</taxon>
        <taxon>Actinomycetes</taxon>
        <taxon>Micromonosporales</taxon>
        <taxon>Micromonosporaceae</taxon>
        <taxon>Paractinoplanes</taxon>
    </lineage>
</organism>
<evidence type="ECO:0000256" key="1">
    <source>
        <dbReference type="ARBA" id="ARBA00022741"/>
    </source>
</evidence>
<dbReference type="EMBL" id="JBHTBJ010000026">
    <property type="protein sequence ID" value="MFC7277812.1"/>
    <property type="molecule type" value="Genomic_DNA"/>
</dbReference>
<evidence type="ECO:0000256" key="3">
    <source>
        <dbReference type="SAM" id="MobiDB-lite"/>
    </source>
</evidence>
<feature type="transmembrane region" description="Helical" evidence="4">
    <location>
        <begin position="12"/>
        <end position="31"/>
    </location>
</feature>
<reference evidence="6" key="1">
    <citation type="journal article" date="2019" name="Int. J. Syst. Evol. Microbiol.">
        <title>The Global Catalogue of Microorganisms (GCM) 10K type strain sequencing project: providing services to taxonomists for standard genome sequencing and annotation.</title>
        <authorList>
            <consortium name="The Broad Institute Genomics Platform"/>
            <consortium name="The Broad Institute Genome Sequencing Center for Infectious Disease"/>
            <person name="Wu L."/>
            <person name="Ma J."/>
        </authorList>
    </citation>
    <scope>NUCLEOTIDE SEQUENCE [LARGE SCALE GENOMIC DNA]</scope>
    <source>
        <strain evidence="6">XZYJT-10</strain>
    </source>
</reference>
<protein>
    <submittedName>
        <fullName evidence="5">Polysaccharide biosynthesis tyrosine autokinase</fullName>
        <ecNumber evidence="5">2.7.10.2</ecNumber>
    </submittedName>
</protein>
<dbReference type="RefSeq" id="WP_378973886.1">
    <property type="nucleotide sequence ID" value="NZ_JBHTBJ010000026.1"/>
</dbReference>
<evidence type="ECO:0000256" key="4">
    <source>
        <dbReference type="SAM" id="Phobius"/>
    </source>
</evidence>
<name>A0ABW2HX91_9ACTN</name>
<keyword evidence="6" id="KW-1185">Reference proteome</keyword>
<keyword evidence="4" id="KW-0812">Transmembrane</keyword>
<dbReference type="SUPFAM" id="SSF52540">
    <property type="entry name" value="P-loop containing nucleoside triphosphate hydrolases"/>
    <property type="match status" value="1"/>
</dbReference>
<dbReference type="PANTHER" id="PTHR32309">
    <property type="entry name" value="TYROSINE-PROTEIN KINASE"/>
    <property type="match status" value="1"/>
</dbReference>
<feature type="compositionally biased region" description="Pro residues" evidence="3">
    <location>
        <begin position="443"/>
        <end position="454"/>
    </location>
</feature>
<comment type="caution">
    <text evidence="5">The sequence shown here is derived from an EMBL/GenBank/DDBJ whole genome shotgun (WGS) entry which is preliminary data.</text>
</comment>
<gene>
    <name evidence="5" type="ORF">ACFQS1_27815</name>
</gene>
<feature type="region of interest" description="Disordered" evidence="3">
    <location>
        <begin position="433"/>
        <end position="457"/>
    </location>
</feature>